<accession>A0A2H3AU27</accession>
<gene>
    <name evidence="1" type="ORF">ARMSODRAFT_1025123</name>
</gene>
<keyword evidence="2" id="KW-1185">Reference proteome</keyword>
<protein>
    <submittedName>
        <fullName evidence="1">Uncharacterized protein</fullName>
    </submittedName>
</protein>
<dbReference type="AlphaFoldDB" id="A0A2H3AU27"/>
<organism evidence="1 2">
    <name type="scientific">Armillaria solidipes</name>
    <dbReference type="NCBI Taxonomy" id="1076256"/>
    <lineage>
        <taxon>Eukaryota</taxon>
        <taxon>Fungi</taxon>
        <taxon>Dikarya</taxon>
        <taxon>Basidiomycota</taxon>
        <taxon>Agaricomycotina</taxon>
        <taxon>Agaricomycetes</taxon>
        <taxon>Agaricomycetidae</taxon>
        <taxon>Agaricales</taxon>
        <taxon>Marasmiineae</taxon>
        <taxon>Physalacriaceae</taxon>
        <taxon>Armillaria</taxon>
    </lineage>
</organism>
<name>A0A2H3AU27_9AGAR</name>
<reference evidence="2" key="1">
    <citation type="journal article" date="2017" name="Nat. Ecol. Evol.">
        <title>Genome expansion and lineage-specific genetic innovations in the forest pathogenic fungi Armillaria.</title>
        <authorList>
            <person name="Sipos G."/>
            <person name="Prasanna A.N."/>
            <person name="Walter M.C."/>
            <person name="O'Connor E."/>
            <person name="Balint B."/>
            <person name="Krizsan K."/>
            <person name="Kiss B."/>
            <person name="Hess J."/>
            <person name="Varga T."/>
            <person name="Slot J."/>
            <person name="Riley R."/>
            <person name="Boka B."/>
            <person name="Rigling D."/>
            <person name="Barry K."/>
            <person name="Lee J."/>
            <person name="Mihaltcheva S."/>
            <person name="LaButti K."/>
            <person name="Lipzen A."/>
            <person name="Waldron R."/>
            <person name="Moloney N.M."/>
            <person name="Sperisen C."/>
            <person name="Kredics L."/>
            <person name="Vagvoelgyi C."/>
            <person name="Patrignani A."/>
            <person name="Fitzpatrick D."/>
            <person name="Nagy I."/>
            <person name="Doyle S."/>
            <person name="Anderson J.B."/>
            <person name="Grigoriev I.V."/>
            <person name="Gueldener U."/>
            <person name="Muensterkoetter M."/>
            <person name="Nagy L.G."/>
        </authorList>
    </citation>
    <scope>NUCLEOTIDE SEQUENCE [LARGE SCALE GENOMIC DNA]</scope>
    <source>
        <strain evidence="2">28-4</strain>
    </source>
</reference>
<evidence type="ECO:0000313" key="1">
    <source>
        <dbReference type="EMBL" id="PBK62205.1"/>
    </source>
</evidence>
<dbReference type="Proteomes" id="UP000218334">
    <property type="component" value="Unassembled WGS sequence"/>
</dbReference>
<sequence>MDNLTLQESWAQLFIPTYRIILQHGKVSLDAYLHGLFIAYHDRFRYLLGVPENPTDISSVCTWKHHALTSLAHLMLRVHNNHSITMTSSLAPTTAPLIPSPESRTHRRDMPIPSVPELQLSTEELVKISEEIPPQDDLSSEAAPKATNEDNVHKRLFLVAGIPADDDIASVTCKGNTGAGNEPHPVRVSFLDIEHQFQAV</sequence>
<dbReference type="EMBL" id="KZ293469">
    <property type="protein sequence ID" value="PBK62205.1"/>
    <property type="molecule type" value="Genomic_DNA"/>
</dbReference>
<proteinExistence type="predicted"/>
<evidence type="ECO:0000313" key="2">
    <source>
        <dbReference type="Proteomes" id="UP000218334"/>
    </source>
</evidence>